<keyword evidence="1" id="KW-0812">Transmembrane</keyword>
<reference evidence="2" key="1">
    <citation type="submission" date="2023-07" db="EMBL/GenBank/DDBJ databases">
        <title>Genomic Encyclopedia of Type Strains, Phase IV (KMG-IV): sequencing the most valuable type-strain genomes for metagenomic binning, comparative biology and taxonomic classification.</title>
        <authorList>
            <person name="Goeker M."/>
        </authorList>
    </citation>
    <scope>NUCLEOTIDE SEQUENCE</scope>
    <source>
        <strain evidence="2">DSM 26174</strain>
    </source>
</reference>
<keyword evidence="3" id="KW-1185">Reference proteome</keyword>
<organism evidence="2 3">
    <name type="scientific">Aureibacter tunicatorum</name>
    <dbReference type="NCBI Taxonomy" id="866807"/>
    <lineage>
        <taxon>Bacteria</taxon>
        <taxon>Pseudomonadati</taxon>
        <taxon>Bacteroidota</taxon>
        <taxon>Cytophagia</taxon>
        <taxon>Cytophagales</taxon>
        <taxon>Persicobacteraceae</taxon>
        <taxon>Aureibacter</taxon>
    </lineage>
</organism>
<comment type="caution">
    <text evidence="2">The sequence shown here is derived from an EMBL/GenBank/DDBJ whole genome shotgun (WGS) entry which is preliminary data.</text>
</comment>
<dbReference type="Proteomes" id="UP001185092">
    <property type="component" value="Unassembled WGS sequence"/>
</dbReference>
<proteinExistence type="predicted"/>
<accession>A0AAE3XQD3</accession>
<sequence length="39" mass="4098">MQNLNMTELSSNEVREIEGGVIPIFLAGVAVGILIGKAL</sequence>
<evidence type="ECO:0000313" key="2">
    <source>
        <dbReference type="EMBL" id="MDR6240652.1"/>
    </source>
</evidence>
<keyword evidence="1" id="KW-0472">Membrane</keyword>
<dbReference type="RefSeq" id="WP_309940757.1">
    <property type="nucleotide sequence ID" value="NZ_AP025306.1"/>
</dbReference>
<feature type="transmembrane region" description="Helical" evidence="1">
    <location>
        <begin position="20"/>
        <end position="38"/>
    </location>
</feature>
<dbReference type="AlphaFoldDB" id="A0AAE3XQD3"/>
<evidence type="ECO:0000313" key="3">
    <source>
        <dbReference type="Proteomes" id="UP001185092"/>
    </source>
</evidence>
<protein>
    <submittedName>
        <fullName evidence="2">Lactobin A/cerein 7B family class IIb bacteriocin</fullName>
    </submittedName>
</protein>
<gene>
    <name evidence="2" type="ORF">HNQ88_003728</name>
</gene>
<dbReference type="InterPro" id="IPR023991">
    <property type="entry name" value="Bacteriocin_IIb_lactobn/cerein"/>
</dbReference>
<keyword evidence="1" id="KW-1133">Transmembrane helix</keyword>
<dbReference type="NCBIfam" id="TIGR03949">
    <property type="entry name" value="bact_IIb_cerein"/>
    <property type="match status" value="1"/>
</dbReference>
<dbReference type="EMBL" id="JAVDQD010000005">
    <property type="protein sequence ID" value="MDR6240652.1"/>
    <property type="molecule type" value="Genomic_DNA"/>
</dbReference>
<name>A0AAE3XQD3_9BACT</name>
<evidence type="ECO:0000256" key="1">
    <source>
        <dbReference type="SAM" id="Phobius"/>
    </source>
</evidence>